<gene>
    <name evidence="1" type="ORF">CPT_Moonbeam205</name>
</gene>
<dbReference type="KEGG" id="vg:24608180"/>
<proteinExistence type="predicted"/>
<evidence type="ECO:0000313" key="1">
    <source>
        <dbReference type="EMBL" id="AIW03603.1"/>
    </source>
</evidence>
<organism evidence="1 2">
    <name type="scientific">Bacillus phage Moonbeam</name>
    <dbReference type="NCBI Taxonomy" id="1540091"/>
    <lineage>
        <taxon>Viruses</taxon>
        <taxon>Duplodnaviria</taxon>
        <taxon>Heunggongvirae</taxon>
        <taxon>Uroviricota</taxon>
        <taxon>Caudoviricetes</taxon>
        <taxon>Herelleviridae</taxon>
        <taxon>Bastillevirinae</taxon>
        <taxon>Moonbeamvirus</taxon>
        <taxon>Moonbeamvirus moonbeam</taxon>
    </lineage>
</organism>
<reference evidence="1 2" key="1">
    <citation type="submission" date="2014-07" db="EMBL/GenBank/DDBJ databases">
        <title>Complete Genome of Bacillus megaterium Myophage Moonbeam.</title>
        <authorList>
            <person name="Cadungog J.N."/>
            <person name="Khatemi B.E."/>
            <person name="Hernandez A.C."/>
            <person name="Everett G.F.K."/>
        </authorList>
    </citation>
    <scope>NUCLEOTIDE SEQUENCE [LARGE SCALE GENOMIC DNA]</scope>
</reference>
<protein>
    <submittedName>
        <fullName evidence="1">Uncharacterized protein</fullName>
    </submittedName>
</protein>
<sequence length="182" mass="20494">MRRKIKCELCDGSGASPWSALGGPCIQCEGAGFLFEPEGKPKFKVDFGELDGLTKMEDTTDLSDPHIKIDMNGISFKDKDGNWTDPTKPFANFENITINHSNGKTIKGGKGVLKPMGLFDDFMEAIEAEETGRPIVKHLLVWSVDELLDLHNDYKQLYDLFKDEEYLLYMKDVLKVIKAKTN</sequence>
<dbReference type="GeneID" id="24608180"/>
<dbReference type="OrthoDB" id="31078at10239"/>
<dbReference type="RefSeq" id="YP_009151768.1">
    <property type="nucleotide sequence ID" value="NC_027374.1"/>
</dbReference>
<dbReference type="Proteomes" id="UP000030207">
    <property type="component" value="Segment"/>
</dbReference>
<keyword evidence="2" id="KW-1185">Reference proteome</keyword>
<name>A0A0A0RVB4_9CAUD</name>
<accession>A0A0A0RVB4</accession>
<dbReference type="EMBL" id="KM236246">
    <property type="protein sequence ID" value="AIW03603.1"/>
    <property type="molecule type" value="Genomic_DNA"/>
</dbReference>
<evidence type="ECO:0000313" key="2">
    <source>
        <dbReference type="Proteomes" id="UP000030207"/>
    </source>
</evidence>